<keyword evidence="2" id="KW-0547">Nucleotide-binding</keyword>
<dbReference type="EMBL" id="JBHUMF010000017">
    <property type="protein sequence ID" value="MFD2680769.1"/>
    <property type="molecule type" value="Genomic_DNA"/>
</dbReference>
<dbReference type="Pfam" id="PF13732">
    <property type="entry name" value="DrrA1-3_C"/>
    <property type="match status" value="1"/>
</dbReference>
<evidence type="ECO:0000313" key="6">
    <source>
        <dbReference type="Proteomes" id="UP001597506"/>
    </source>
</evidence>
<evidence type="ECO:0000256" key="3">
    <source>
        <dbReference type="ARBA" id="ARBA00022840"/>
    </source>
</evidence>
<gene>
    <name evidence="5" type="ORF">ACFSUL_08350</name>
</gene>
<dbReference type="InterPro" id="IPR017871">
    <property type="entry name" value="ABC_transporter-like_CS"/>
</dbReference>
<dbReference type="SMART" id="SM00382">
    <property type="entry name" value="AAA"/>
    <property type="match status" value="1"/>
</dbReference>
<reference evidence="6" key="1">
    <citation type="journal article" date="2019" name="Int. J. Syst. Evol. Microbiol.">
        <title>The Global Catalogue of Microorganisms (GCM) 10K type strain sequencing project: providing services to taxonomists for standard genome sequencing and annotation.</title>
        <authorList>
            <consortium name="The Broad Institute Genomics Platform"/>
            <consortium name="The Broad Institute Genome Sequencing Center for Infectious Disease"/>
            <person name="Wu L."/>
            <person name="Ma J."/>
        </authorList>
    </citation>
    <scope>NUCLEOTIDE SEQUENCE [LARGE SCALE GENOMIC DNA]</scope>
    <source>
        <strain evidence="6">KCTC 3913</strain>
    </source>
</reference>
<evidence type="ECO:0000259" key="4">
    <source>
        <dbReference type="PROSITE" id="PS50893"/>
    </source>
</evidence>
<dbReference type="InterPro" id="IPR003593">
    <property type="entry name" value="AAA+_ATPase"/>
</dbReference>
<evidence type="ECO:0000313" key="5">
    <source>
        <dbReference type="EMBL" id="MFD2680769.1"/>
    </source>
</evidence>
<comment type="caution">
    <text evidence="5">The sequence shown here is derived from an EMBL/GenBank/DDBJ whole genome shotgun (WGS) entry which is preliminary data.</text>
</comment>
<dbReference type="InterPro" id="IPR003439">
    <property type="entry name" value="ABC_transporter-like_ATP-bd"/>
</dbReference>
<dbReference type="GO" id="GO:0005524">
    <property type="term" value="F:ATP binding"/>
    <property type="evidence" value="ECO:0007669"/>
    <property type="project" value="UniProtKB-KW"/>
</dbReference>
<evidence type="ECO:0000256" key="2">
    <source>
        <dbReference type="ARBA" id="ARBA00022741"/>
    </source>
</evidence>
<dbReference type="Gene3D" id="3.40.50.300">
    <property type="entry name" value="P-loop containing nucleotide triphosphate hydrolases"/>
    <property type="match status" value="1"/>
</dbReference>
<organism evidence="5 6">
    <name type="scientific">Bacillus seohaeanensis</name>
    <dbReference type="NCBI Taxonomy" id="284580"/>
    <lineage>
        <taxon>Bacteria</taxon>
        <taxon>Bacillati</taxon>
        <taxon>Bacillota</taxon>
        <taxon>Bacilli</taxon>
        <taxon>Bacillales</taxon>
        <taxon>Bacillaceae</taxon>
        <taxon>Bacillus</taxon>
    </lineage>
</organism>
<dbReference type="InterPro" id="IPR027417">
    <property type="entry name" value="P-loop_NTPase"/>
</dbReference>
<feature type="domain" description="ABC transporter" evidence="4">
    <location>
        <begin position="3"/>
        <end position="230"/>
    </location>
</feature>
<dbReference type="InterPro" id="IPR051782">
    <property type="entry name" value="ABC_Transporter_VariousFunc"/>
</dbReference>
<dbReference type="Pfam" id="PF00005">
    <property type="entry name" value="ABC_tran"/>
    <property type="match status" value="1"/>
</dbReference>
<sequence length="299" mass="34075">MGLELRNISKTFGDFVAVKSLTIHARDNRILGLIGQNGAGKTTTFRMILGLLTPDSGEIVWNEKKASSIHANSIGYLPEERGLYPEMSLEEQLLFFGQLRGKKRKELLPHINRWLERLKLESKRKQKVKTLSKGNQQKLQLISTVLHQPQIVILDEPFSGLDPVNAEALKQIVLELKDMGTTVIFSSHRMEHVEEICDDICMLKEGESILHGDILQVKQQFGTKKIILRSHHTEHELKELPFVDSVKKEMDKMNVFIKNNQDIQKMFNYVTKDGFISTFSAETPSLNEIFKMKVGGLHA</sequence>
<keyword evidence="6" id="KW-1185">Reference proteome</keyword>
<dbReference type="PROSITE" id="PS00211">
    <property type="entry name" value="ABC_TRANSPORTER_1"/>
    <property type="match status" value="1"/>
</dbReference>
<keyword evidence="1" id="KW-0813">Transport</keyword>
<keyword evidence="3 5" id="KW-0067">ATP-binding</keyword>
<dbReference type="PROSITE" id="PS50893">
    <property type="entry name" value="ABC_TRANSPORTER_2"/>
    <property type="match status" value="1"/>
</dbReference>
<proteinExistence type="predicted"/>
<name>A0ABW5RS12_9BACI</name>
<dbReference type="RefSeq" id="WP_377934454.1">
    <property type="nucleotide sequence ID" value="NZ_JBHUMF010000017.1"/>
</dbReference>
<protein>
    <submittedName>
        <fullName evidence="5">ABC transporter ATP-binding protein</fullName>
    </submittedName>
</protein>
<evidence type="ECO:0000256" key="1">
    <source>
        <dbReference type="ARBA" id="ARBA00022448"/>
    </source>
</evidence>
<accession>A0ABW5RS12</accession>
<dbReference type="PANTHER" id="PTHR42939">
    <property type="entry name" value="ABC TRANSPORTER ATP-BINDING PROTEIN ALBC-RELATED"/>
    <property type="match status" value="1"/>
</dbReference>
<dbReference type="PANTHER" id="PTHR42939:SF1">
    <property type="entry name" value="ABC TRANSPORTER ATP-BINDING PROTEIN ALBC-RELATED"/>
    <property type="match status" value="1"/>
</dbReference>
<dbReference type="SUPFAM" id="SSF52540">
    <property type="entry name" value="P-loop containing nucleoside triphosphate hydrolases"/>
    <property type="match status" value="1"/>
</dbReference>
<dbReference type="InterPro" id="IPR025302">
    <property type="entry name" value="DrrA1/2-like_C"/>
</dbReference>
<dbReference type="Proteomes" id="UP001597506">
    <property type="component" value="Unassembled WGS sequence"/>
</dbReference>